<sequence length="131" mass="14833">MFSQHRKETLERIIETTLYNRSQREAHYTPAITLLGTLLKGPTRKVALIKENKMHRIPERSTDSRGSSSGLTYGAVRGAEKRLRLVSPEMCLYVLEVKTTLFSDCTTVTNKSPNKSFSNRRSISRLSGSWG</sequence>
<evidence type="ECO:0000313" key="2">
    <source>
        <dbReference type="Proteomes" id="UP001054837"/>
    </source>
</evidence>
<accession>A0AAV4UQ83</accession>
<dbReference type="Proteomes" id="UP001054837">
    <property type="component" value="Unassembled WGS sequence"/>
</dbReference>
<proteinExistence type="predicted"/>
<evidence type="ECO:0000313" key="1">
    <source>
        <dbReference type="EMBL" id="GIY60021.1"/>
    </source>
</evidence>
<dbReference type="AlphaFoldDB" id="A0AAV4UQ83"/>
<comment type="caution">
    <text evidence="1">The sequence shown here is derived from an EMBL/GenBank/DDBJ whole genome shotgun (WGS) entry which is preliminary data.</text>
</comment>
<dbReference type="EMBL" id="BPLQ01011735">
    <property type="protein sequence ID" value="GIY60021.1"/>
    <property type="molecule type" value="Genomic_DNA"/>
</dbReference>
<name>A0AAV4UQ83_9ARAC</name>
<organism evidence="1 2">
    <name type="scientific">Caerostris darwini</name>
    <dbReference type="NCBI Taxonomy" id="1538125"/>
    <lineage>
        <taxon>Eukaryota</taxon>
        <taxon>Metazoa</taxon>
        <taxon>Ecdysozoa</taxon>
        <taxon>Arthropoda</taxon>
        <taxon>Chelicerata</taxon>
        <taxon>Arachnida</taxon>
        <taxon>Araneae</taxon>
        <taxon>Araneomorphae</taxon>
        <taxon>Entelegynae</taxon>
        <taxon>Araneoidea</taxon>
        <taxon>Araneidae</taxon>
        <taxon>Caerostris</taxon>
    </lineage>
</organism>
<gene>
    <name evidence="1" type="ORF">CDAR_55951</name>
</gene>
<reference evidence="1 2" key="1">
    <citation type="submission" date="2021-06" db="EMBL/GenBank/DDBJ databases">
        <title>Caerostris darwini draft genome.</title>
        <authorList>
            <person name="Kono N."/>
            <person name="Arakawa K."/>
        </authorList>
    </citation>
    <scope>NUCLEOTIDE SEQUENCE [LARGE SCALE GENOMIC DNA]</scope>
</reference>
<keyword evidence="2" id="KW-1185">Reference proteome</keyword>
<protein>
    <submittedName>
        <fullName evidence="1">Uncharacterized protein</fullName>
    </submittedName>
</protein>